<feature type="transmembrane region" description="Helical" evidence="3">
    <location>
        <begin position="204"/>
        <end position="227"/>
    </location>
</feature>
<dbReference type="AlphaFoldDB" id="A0A517MRX7"/>
<organism evidence="4 5">
    <name type="scientific">Adhaeretor mobilis</name>
    <dbReference type="NCBI Taxonomy" id="1930276"/>
    <lineage>
        <taxon>Bacteria</taxon>
        <taxon>Pseudomonadati</taxon>
        <taxon>Planctomycetota</taxon>
        <taxon>Planctomycetia</taxon>
        <taxon>Pirellulales</taxon>
        <taxon>Lacipirellulaceae</taxon>
        <taxon>Adhaeretor</taxon>
    </lineage>
</organism>
<evidence type="ECO:0000256" key="3">
    <source>
        <dbReference type="SAM" id="Phobius"/>
    </source>
</evidence>
<evidence type="ECO:0000256" key="1">
    <source>
        <dbReference type="ARBA" id="ARBA00022679"/>
    </source>
</evidence>
<dbReference type="Gene3D" id="1.20.120.1760">
    <property type="match status" value="1"/>
</dbReference>
<dbReference type="KEGG" id="amob:HG15A2_08990"/>
<dbReference type="EMBL" id="CP036263">
    <property type="protein sequence ID" value="QDS97635.1"/>
    <property type="molecule type" value="Genomic_DNA"/>
</dbReference>
<feature type="transmembrane region" description="Helical" evidence="3">
    <location>
        <begin position="135"/>
        <end position="153"/>
    </location>
</feature>
<sequence>MTQPTQENSLARESKPAAQRISHSLLDPWLTGPLKGLYRRLDIPASFPPEGIVLTGHILAIFGAIGFALSGSHWWGGLLAALGVAGNHICDVLDGTHARATGQCRNGGELLDHFVDPLSFSYWTAGLAYCSGEPWFAAAGITVIYAMAVLTSIKAKMVGQFTLAHFGPTEFKTLLILFGIHQASSLVTSSGSKAGLAEAAMNRAWWFLLVLVVAGIIQLKISLWMAIKEVNSEDAEQPDTTEWEVR</sequence>
<keyword evidence="3" id="KW-0812">Transmembrane</keyword>
<dbReference type="PROSITE" id="PS00379">
    <property type="entry name" value="CDP_ALCOHOL_P_TRANSF"/>
    <property type="match status" value="1"/>
</dbReference>
<accession>A0A517MRX7</accession>
<dbReference type="InterPro" id="IPR048254">
    <property type="entry name" value="CDP_ALCOHOL_P_TRANSF_CS"/>
</dbReference>
<keyword evidence="5" id="KW-1185">Reference proteome</keyword>
<feature type="transmembrane region" description="Helical" evidence="3">
    <location>
        <begin position="47"/>
        <end position="69"/>
    </location>
</feature>
<dbReference type="Proteomes" id="UP000319852">
    <property type="component" value="Chromosome"/>
</dbReference>
<dbReference type="InterPro" id="IPR043130">
    <property type="entry name" value="CDP-OH_PTrfase_TM_dom"/>
</dbReference>
<dbReference type="GO" id="GO:0016020">
    <property type="term" value="C:membrane"/>
    <property type="evidence" value="ECO:0007669"/>
    <property type="project" value="InterPro"/>
</dbReference>
<dbReference type="GO" id="GO:0016780">
    <property type="term" value="F:phosphotransferase activity, for other substituted phosphate groups"/>
    <property type="evidence" value="ECO:0007669"/>
    <property type="project" value="InterPro"/>
</dbReference>
<gene>
    <name evidence="4" type="ORF">HG15A2_08990</name>
</gene>
<proteinExistence type="inferred from homology"/>
<protein>
    <submittedName>
        <fullName evidence="4">CDP-alcohol phosphatidyltransferase</fullName>
    </submittedName>
</protein>
<keyword evidence="1 2" id="KW-0808">Transferase</keyword>
<evidence type="ECO:0000313" key="4">
    <source>
        <dbReference type="EMBL" id="QDS97635.1"/>
    </source>
</evidence>
<evidence type="ECO:0000313" key="5">
    <source>
        <dbReference type="Proteomes" id="UP000319852"/>
    </source>
</evidence>
<dbReference type="Pfam" id="PF01066">
    <property type="entry name" value="CDP-OH_P_transf"/>
    <property type="match status" value="1"/>
</dbReference>
<comment type="similarity">
    <text evidence="2">Belongs to the CDP-alcohol phosphatidyltransferase class-I family.</text>
</comment>
<keyword evidence="3" id="KW-1133">Transmembrane helix</keyword>
<evidence type="ECO:0000256" key="2">
    <source>
        <dbReference type="RuleBase" id="RU003750"/>
    </source>
</evidence>
<name>A0A517MRX7_9BACT</name>
<reference evidence="4 5" key="1">
    <citation type="submission" date="2019-02" db="EMBL/GenBank/DDBJ databases">
        <title>Deep-cultivation of Planctomycetes and their phenomic and genomic characterization uncovers novel biology.</title>
        <authorList>
            <person name="Wiegand S."/>
            <person name="Jogler M."/>
            <person name="Boedeker C."/>
            <person name="Pinto D."/>
            <person name="Vollmers J."/>
            <person name="Rivas-Marin E."/>
            <person name="Kohn T."/>
            <person name="Peeters S.H."/>
            <person name="Heuer A."/>
            <person name="Rast P."/>
            <person name="Oberbeckmann S."/>
            <person name="Bunk B."/>
            <person name="Jeske O."/>
            <person name="Meyerdierks A."/>
            <person name="Storesund J.E."/>
            <person name="Kallscheuer N."/>
            <person name="Luecker S."/>
            <person name="Lage O.M."/>
            <person name="Pohl T."/>
            <person name="Merkel B.J."/>
            <person name="Hornburger P."/>
            <person name="Mueller R.-W."/>
            <person name="Bruemmer F."/>
            <person name="Labrenz M."/>
            <person name="Spormann A.M."/>
            <person name="Op den Camp H."/>
            <person name="Overmann J."/>
            <person name="Amann R."/>
            <person name="Jetten M.S.M."/>
            <person name="Mascher T."/>
            <person name="Medema M.H."/>
            <person name="Devos D.P."/>
            <person name="Kaster A.-K."/>
            <person name="Ovreas L."/>
            <person name="Rohde M."/>
            <person name="Galperin M.Y."/>
            <person name="Jogler C."/>
        </authorList>
    </citation>
    <scope>NUCLEOTIDE SEQUENCE [LARGE SCALE GENOMIC DNA]</scope>
    <source>
        <strain evidence="4 5">HG15A2</strain>
    </source>
</reference>
<keyword evidence="3" id="KW-0472">Membrane</keyword>
<dbReference type="InterPro" id="IPR000462">
    <property type="entry name" value="CDP-OH_P_trans"/>
</dbReference>
<dbReference type="GO" id="GO:0008654">
    <property type="term" value="P:phospholipid biosynthetic process"/>
    <property type="evidence" value="ECO:0007669"/>
    <property type="project" value="InterPro"/>
</dbReference>
<dbReference type="RefSeq" id="WP_218932316.1">
    <property type="nucleotide sequence ID" value="NZ_CP036263.1"/>
</dbReference>